<comment type="catalytic activity">
    <reaction evidence="3">
        <text>D-glyceraldehyde 3-phosphate = dihydroxyacetone phosphate</text>
        <dbReference type="Rhea" id="RHEA:18585"/>
        <dbReference type="ChEBI" id="CHEBI:57642"/>
        <dbReference type="ChEBI" id="CHEBI:59776"/>
        <dbReference type="EC" id="5.3.1.1"/>
    </reaction>
</comment>
<protein>
    <recommendedName>
        <fullName evidence="3">Triosephosphate isomerase</fullName>
        <ecNumber evidence="3">5.3.1.1</ecNumber>
    </recommendedName>
</protein>
<keyword evidence="3" id="KW-0312">Gluconeogenesis</keyword>
<dbReference type="EMBL" id="FQVI01000028">
    <property type="protein sequence ID" value="SHF43683.1"/>
    <property type="molecule type" value="Genomic_DNA"/>
</dbReference>
<accession>A0A1M5BM44</accession>
<dbReference type="GO" id="GO:0006094">
    <property type="term" value="P:gluconeogenesis"/>
    <property type="evidence" value="ECO:0007669"/>
    <property type="project" value="UniProtKB-UniPathway"/>
</dbReference>
<dbReference type="InterPro" id="IPR035990">
    <property type="entry name" value="TIM_sf"/>
</dbReference>
<evidence type="ECO:0000313" key="4">
    <source>
        <dbReference type="EMBL" id="SHF43683.1"/>
    </source>
</evidence>
<dbReference type="PANTHER" id="PTHR21139">
    <property type="entry name" value="TRIOSEPHOSPHATE ISOMERASE"/>
    <property type="match status" value="1"/>
</dbReference>
<comment type="pathway">
    <text evidence="3">Carbohydrate biosynthesis; gluconeogenesis.</text>
</comment>
<comment type="similarity">
    <text evidence="1 3">Belongs to the triosephosphate isomerase family.</text>
</comment>
<reference evidence="4 5" key="1">
    <citation type="submission" date="2016-11" db="EMBL/GenBank/DDBJ databases">
        <authorList>
            <person name="Jaros S."/>
            <person name="Januszkiewicz K."/>
            <person name="Wedrychowicz H."/>
        </authorList>
    </citation>
    <scope>NUCLEOTIDE SEQUENCE [LARGE SCALE GENOMIC DNA]</scope>
    <source>
        <strain evidence="4 5">DSM 17459</strain>
    </source>
</reference>
<organism evidence="4 5">
    <name type="scientific">Lactonifactor longoviformis DSM 17459</name>
    <dbReference type="NCBI Taxonomy" id="1122155"/>
    <lineage>
        <taxon>Bacteria</taxon>
        <taxon>Bacillati</taxon>
        <taxon>Bacillota</taxon>
        <taxon>Clostridia</taxon>
        <taxon>Eubacteriales</taxon>
        <taxon>Clostridiaceae</taxon>
        <taxon>Lactonifactor</taxon>
    </lineage>
</organism>
<dbReference type="GO" id="GO:0046166">
    <property type="term" value="P:glyceraldehyde-3-phosphate biosynthetic process"/>
    <property type="evidence" value="ECO:0007669"/>
    <property type="project" value="TreeGrafter"/>
</dbReference>
<comment type="subcellular location">
    <subcellularLocation>
        <location evidence="3">Cytoplasm</location>
    </subcellularLocation>
</comment>
<dbReference type="CDD" id="cd00311">
    <property type="entry name" value="TIM"/>
    <property type="match status" value="1"/>
</dbReference>
<dbReference type="InterPro" id="IPR000652">
    <property type="entry name" value="Triosephosphate_isomerase"/>
</dbReference>
<dbReference type="GO" id="GO:0006096">
    <property type="term" value="P:glycolytic process"/>
    <property type="evidence" value="ECO:0007669"/>
    <property type="project" value="UniProtKB-UniPathway"/>
</dbReference>
<evidence type="ECO:0000256" key="1">
    <source>
        <dbReference type="ARBA" id="ARBA00007422"/>
    </source>
</evidence>
<keyword evidence="2 3" id="KW-0413">Isomerase</keyword>
<dbReference type="UniPathway" id="UPA00109">
    <property type="reaction ID" value="UER00189"/>
</dbReference>
<dbReference type="UniPathway" id="UPA00138"/>
<keyword evidence="3" id="KW-0963">Cytoplasm</keyword>
<comment type="subunit">
    <text evidence="3">Homodimer.</text>
</comment>
<proteinExistence type="inferred from homology"/>
<dbReference type="STRING" id="1122155.SAMN02745158_03727"/>
<name>A0A1M5BM44_9CLOT</name>
<dbReference type="GO" id="GO:0004807">
    <property type="term" value="F:triose-phosphate isomerase activity"/>
    <property type="evidence" value="ECO:0007669"/>
    <property type="project" value="UniProtKB-EC"/>
</dbReference>
<dbReference type="Proteomes" id="UP000184245">
    <property type="component" value="Unassembled WGS sequence"/>
</dbReference>
<dbReference type="EC" id="5.3.1.1" evidence="3"/>
<dbReference type="Pfam" id="PF00121">
    <property type="entry name" value="TIM"/>
    <property type="match status" value="1"/>
</dbReference>
<dbReference type="InterPro" id="IPR013785">
    <property type="entry name" value="Aldolase_TIM"/>
</dbReference>
<dbReference type="GO" id="GO:0005829">
    <property type="term" value="C:cytosol"/>
    <property type="evidence" value="ECO:0007669"/>
    <property type="project" value="TreeGrafter"/>
</dbReference>
<dbReference type="OrthoDB" id="9809429at2"/>
<dbReference type="PANTHER" id="PTHR21139:SF42">
    <property type="entry name" value="TRIOSEPHOSPHATE ISOMERASE"/>
    <property type="match status" value="1"/>
</dbReference>
<gene>
    <name evidence="4" type="ORF">SAMN02745158_03727</name>
</gene>
<dbReference type="SUPFAM" id="SSF51351">
    <property type="entry name" value="Triosephosphate isomerase (TIM)"/>
    <property type="match status" value="1"/>
</dbReference>
<evidence type="ECO:0000313" key="5">
    <source>
        <dbReference type="Proteomes" id="UP000184245"/>
    </source>
</evidence>
<comment type="pathway">
    <text evidence="3">Carbohydrate degradation; glycolysis; D-glyceraldehyde 3-phosphate from glycerone phosphate: step 1/1.</text>
</comment>
<dbReference type="RefSeq" id="WP_072854282.1">
    <property type="nucleotide sequence ID" value="NZ_FQVI01000028.1"/>
</dbReference>
<keyword evidence="3" id="KW-0324">Glycolysis</keyword>
<sequence>MKGLEKLYIGTNTKMYKTIANTKEYVSRLGALSKEEDGEDMELFVMPSFTALPEAVKTAEGSPVRIGAQNMCWEPEGQYTGEISPVMLRELGISLVMAGHSERRHVFGEQDREINKKVISGLKMGFTVLLCIGEEKEEKDAGAADALLRLQLRRDLYGIEPGTEANLWIAYEPVWAIGKEGVPASAEYAKERHQEIKTCLTEIFGETGKEIPVLYGGSVNPRNAGELIEKEHIDGLFIGRSAWNADDFWALIREVKPLFHRKRER</sequence>
<dbReference type="PROSITE" id="PS51440">
    <property type="entry name" value="TIM_2"/>
    <property type="match status" value="1"/>
</dbReference>
<keyword evidence="5" id="KW-1185">Reference proteome</keyword>
<dbReference type="Gene3D" id="3.20.20.70">
    <property type="entry name" value="Aldolase class I"/>
    <property type="match status" value="1"/>
</dbReference>
<evidence type="ECO:0000256" key="2">
    <source>
        <dbReference type="ARBA" id="ARBA00023235"/>
    </source>
</evidence>
<dbReference type="AlphaFoldDB" id="A0A1M5BM44"/>
<dbReference type="GO" id="GO:0019563">
    <property type="term" value="P:glycerol catabolic process"/>
    <property type="evidence" value="ECO:0007669"/>
    <property type="project" value="TreeGrafter"/>
</dbReference>
<evidence type="ECO:0000256" key="3">
    <source>
        <dbReference type="RuleBase" id="RU363013"/>
    </source>
</evidence>